<comment type="caution">
    <text evidence="1">The sequence shown here is derived from an EMBL/GenBank/DDBJ whole genome shotgun (WGS) entry which is preliminary data.</text>
</comment>
<reference evidence="1 2" key="1">
    <citation type="journal article" date="2014" name="Agronomy (Basel)">
        <title>A Draft Genome Sequence for Ensete ventricosum, the Drought-Tolerant Tree Against Hunger.</title>
        <authorList>
            <person name="Harrison J."/>
            <person name="Moore K.A."/>
            <person name="Paszkiewicz K."/>
            <person name="Jones T."/>
            <person name="Grant M."/>
            <person name="Ambacheew D."/>
            <person name="Muzemil S."/>
            <person name="Studholme D.J."/>
        </authorList>
    </citation>
    <scope>NUCLEOTIDE SEQUENCE [LARGE SCALE GENOMIC DNA]</scope>
</reference>
<accession>A0A426Y8J5</accession>
<name>A0A426Y8J5_ENSVE</name>
<dbReference type="AlphaFoldDB" id="A0A426Y8J5"/>
<gene>
    <name evidence="1" type="ORF">B296_00053360</name>
</gene>
<dbReference type="EMBL" id="AMZH03014190">
    <property type="protein sequence ID" value="RRT48053.1"/>
    <property type="molecule type" value="Genomic_DNA"/>
</dbReference>
<evidence type="ECO:0000313" key="1">
    <source>
        <dbReference type="EMBL" id="RRT48053.1"/>
    </source>
</evidence>
<organism evidence="1 2">
    <name type="scientific">Ensete ventricosum</name>
    <name type="common">Abyssinian banana</name>
    <name type="synonym">Musa ensete</name>
    <dbReference type="NCBI Taxonomy" id="4639"/>
    <lineage>
        <taxon>Eukaryota</taxon>
        <taxon>Viridiplantae</taxon>
        <taxon>Streptophyta</taxon>
        <taxon>Embryophyta</taxon>
        <taxon>Tracheophyta</taxon>
        <taxon>Spermatophyta</taxon>
        <taxon>Magnoliopsida</taxon>
        <taxon>Liliopsida</taxon>
        <taxon>Zingiberales</taxon>
        <taxon>Musaceae</taxon>
        <taxon>Ensete</taxon>
    </lineage>
</organism>
<sequence>MHTPNPGLRVRTLVLFPASGSIIQKSRDKHQHAKLEGKNPLLVARKVRVRLFTINKVYYTSFACDKKGTINSSEKGALFKLLPDNKAQMHPPSQIQGLPTSDDGQLMPVCAEVAFGRARERILALHHSVLSSQKEVLYLPVLR</sequence>
<dbReference type="Proteomes" id="UP000287651">
    <property type="component" value="Unassembled WGS sequence"/>
</dbReference>
<protein>
    <submittedName>
        <fullName evidence="1">Uncharacterized protein</fullName>
    </submittedName>
</protein>
<proteinExistence type="predicted"/>
<evidence type="ECO:0000313" key="2">
    <source>
        <dbReference type="Proteomes" id="UP000287651"/>
    </source>
</evidence>